<evidence type="ECO:0000313" key="2">
    <source>
        <dbReference type="Proteomes" id="UP000434172"/>
    </source>
</evidence>
<dbReference type="AlphaFoldDB" id="A0A8H3WLI4"/>
<accession>A0A8H3WLI4</accession>
<gene>
    <name evidence="1" type="ORF">GQ607_001710</name>
</gene>
<reference evidence="1 2" key="1">
    <citation type="submission" date="2019-12" db="EMBL/GenBank/DDBJ databases">
        <title>A genome sequence resource for the geographically widespread anthracnose pathogen Colletotrichum asianum.</title>
        <authorList>
            <person name="Meng Y."/>
        </authorList>
    </citation>
    <scope>NUCLEOTIDE SEQUENCE [LARGE SCALE GENOMIC DNA]</scope>
    <source>
        <strain evidence="1 2">ICMP 18580</strain>
    </source>
</reference>
<comment type="caution">
    <text evidence="1">The sequence shown here is derived from an EMBL/GenBank/DDBJ whole genome shotgun (WGS) entry which is preliminary data.</text>
</comment>
<dbReference type="OrthoDB" id="4849506at2759"/>
<sequence length="177" mass="19739">MAPVMSVPQGHSFPNGRVIRPEEMRAVTVNRDTEVIMKDQKGNRIEVDVDKGLIGYLMCDAPDMEGYVLCQLMNNNGDFQTVAIRKTDVDVGQLHGLRVEEAHGQSHGWICYHITCEGREMSVFRTFRTPDSVHCEATDASEARFKGSGGVNKVLDFSCSDQNRIGFSCRAPTISWL</sequence>
<proteinExistence type="predicted"/>
<name>A0A8H3WLI4_9PEZI</name>
<organism evidence="1 2">
    <name type="scientific">Colletotrichum asianum</name>
    <dbReference type="NCBI Taxonomy" id="702518"/>
    <lineage>
        <taxon>Eukaryota</taxon>
        <taxon>Fungi</taxon>
        <taxon>Dikarya</taxon>
        <taxon>Ascomycota</taxon>
        <taxon>Pezizomycotina</taxon>
        <taxon>Sordariomycetes</taxon>
        <taxon>Hypocreomycetidae</taxon>
        <taxon>Glomerellales</taxon>
        <taxon>Glomerellaceae</taxon>
        <taxon>Colletotrichum</taxon>
        <taxon>Colletotrichum gloeosporioides species complex</taxon>
    </lineage>
</organism>
<dbReference type="EMBL" id="WOWK01000005">
    <property type="protein sequence ID" value="KAF0330841.1"/>
    <property type="molecule type" value="Genomic_DNA"/>
</dbReference>
<evidence type="ECO:0000313" key="1">
    <source>
        <dbReference type="EMBL" id="KAF0330841.1"/>
    </source>
</evidence>
<dbReference type="Proteomes" id="UP000434172">
    <property type="component" value="Unassembled WGS sequence"/>
</dbReference>
<keyword evidence="2" id="KW-1185">Reference proteome</keyword>
<protein>
    <submittedName>
        <fullName evidence="1">Uncharacterized protein</fullName>
    </submittedName>
</protein>